<gene>
    <name evidence="1" type="ORF">EB796_004264</name>
</gene>
<evidence type="ECO:0000313" key="2">
    <source>
        <dbReference type="Proteomes" id="UP000593567"/>
    </source>
</evidence>
<keyword evidence="2" id="KW-1185">Reference proteome</keyword>
<comment type="caution">
    <text evidence="1">The sequence shown here is derived from an EMBL/GenBank/DDBJ whole genome shotgun (WGS) entry which is preliminary data.</text>
</comment>
<sequence length="143" mass="16277">MFVMSAPGNWAIKSFLQRHSSNCNPTARSRPPPSDRPSAWRCPCKLGHSEKWAQAHSQRVPLHRKWCETVLYRTQSGRGDPKFNKIWSCYLQDYIQKAWSAPATDVNLQNMRAAARTQHSVWYVVAQTTPSPAVPSPTATNWL</sequence>
<dbReference type="EMBL" id="VXIV02000571">
    <property type="protein sequence ID" value="KAF6037442.1"/>
    <property type="molecule type" value="Genomic_DNA"/>
</dbReference>
<name>A0A7J7KFL4_BUGNE</name>
<reference evidence="1" key="1">
    <citation type="submission" date="2020-06" db="EMBL/GenBank/DDBJ databases">
        <title>Draft genome of Bugula neritina, a colonial animal packing powerful symbionts and potential medicines.</title>
        <authorList>
            <person name="Rayko M."/>
        </authorList>
    </citation>
    <scope>NUCLEOTIDE SEQUENCE [LARGE SCALE GENOMIC DNA]</scope>
    <source>
        <strain evidence="1">Kwan_BN1</strain>
    </source>
</reference>
<organism evidence="1 2">
    <name type="scientific">Bugula neritina</name>
    <name type="common">Brown bryozoan</name>
    <name type="synonym">Sertularia neritina</name>
    <dbReference type="NCBI Taxonomy" id="10212"/>
    <lineage>
        <taxon>Eukaryota</taxon>
        <taxon>Metazoa</taxon>
        <taxon>Spiralia</taxon>
        <taxon>Lophotrochozoa</taxon>
        <taxon>Bryozoa</taxon>
        <taxon>Gymnolaemata</taxon>
        <taxon>Cheilostomatida</taxon>
        <taxon>Flustrina</taxon>
        <taxon>Buguloidea</taxon>
        <taxon>Bugulidae</taxon>
        <taxon>Bugula</taxon>
    </lineage>
</organism>
<accession>A0A7J7KFL4</accession>
<dbReference type="Proteomes" id="UP000593567">
    <property type="component" value="Unassembled WGS sequence"/>
</dbReference>
<dbReference type="AlphaFoldDB" id="A0A7J7KFL4"/>
<proteinExistence type="predicted"/>
<protein>
    <submittedName>
        <fullName evidence="1">Uncharacterized protein</fullName>
    </submittedName>
</protein>
<evidence type="ECO:0000313" key="1">
    <source>
        <dbReference type="EMBL" id="KAF6037442.1"/>
    </source>
</evidence>